<sequence length="62" mass="6997">GPPGCQPSAALPACQPQDTDQWMVRPTIDDRCVGQPVVCIHSTIKHGRRWQREDRRLAGRTF</sequence>
<reference evidence="1" key="1">
    <citation type="submission" date="2019-04" db="EMBL/GenBank/DDBJ databases">
        <title>Genome assembly of Zosterops borbonicus 15179.</title>
        <authorList>
            <person name="Leroy T."/>
            <person name="Anselmetti Y."/>
            <person name="Tilak M.-K."/>
            <person name="Nabholz B."/>
        </authorList>
    </citation>
    <scope>NUCLEOTIDE SEQUENCE</scope>
    <source>
        <strain evidence="1">HGM_15179</strain>
        <tissue evidence="1">Muscle</tissue>
    </source>
</reference>
<gene>
    <name evidence="1" type="ORF">HGM15179_021539</name>
</gene>
<keyword evidence="2" id="KW-1185">Reference proteome</keyword>
<name>A0A8K1D4V7_9PASS</name>
<dbReference type="EMBL" id="SWJQ01003890">
    <property type="protein sequence ID" value="TRZ05568.1"/>
    <property type="molecule type" value="Genomic_DNA"/>
</dbReference>
<comment type="caution">
    <text evidence="1">The sequence shown here is derived from an EMBL/GenBank/DDBJ whole genome shotgun (WGS) entry which is preliminary data.</text>
</comment>
<protein>
    <submittedName>
        <fullName evidence="1">Uncharacterized protein</fullName>
    </submittedName>
</protein>
<dbReference type="AlphaFoldDB" id="A0A8K1D4V7"/>
<evidence type="ECO:0000313" key="1">
    <source>
        <dbReference type="EMBL" id="TRZ05568.1"/>
    </source>
</evidence>
<dbReference type="Proteomes" id="UP000796761">
    <property type="component" value="Unassembled WGS sequence"/>
</dbReference>
<evidence type="ECO:0000313" key="2">
    <source>
        <dbReference type="Proteomes" id="UP000796761"/>
    </source>
</evidence>
<feature type="non-terminal residue" evidence="1">
    <location>
        <position position="1"/>
    </location>
</feature>
<organism evidence="1 2">
    <name type="scientific">Zosterops borbonicus</name>
    <dbReference type="NCBI Taxonomy" id="364589"/>
    <lineage>
        <taxon>Eukaryota</taxon>
        <taxon>Metazoa</taxon>
        <taxon>Chordata</taxon>
        <taxon>Craniata</taxon>
        <taxon>Vertebrata</taxon>
        <taxon>Euteleostomi</taxon>
        <taxon>Archelosauria</taxon>
        <taxon>Archosauria</taxon>
        <taxon>Dinosauria</taxon>
        <taxon>Saurischia</taxon>
        <taxon>Theropoda</taxon>
        <taxon>Coelurosauria</taxon>
        <taxon>Aves</taxon>
        <taxon>Neognathae</taxon>
        <taxon>Neoaves</taxon>
        <taxon>Telluraves</taxon>
        <taxon>Australaves</taxon>
        <taxon>Passeriformes</taxon>
        <taxon>Sylvioidea</taxon>
        <taxon>Zosteropidae</taxon>
        <taxon>Zosterops</taxon>
    </lineage>
</organism>
<proteinExistence type="predicted"/>
<accession>A0A8K1D4V7</accession>